<gene>
    <name evidence="2" type="ORF">EQM13_16165</name>
</gene>
<dbReference type="RefSeq" id="WP_128753221.1">
    <property type="nucleotide sequence ID" value="NZ_CP035282.1"/>
</dbReference>
<keyword evidence="3" id="KW-1185">Reference proteome</keyword>
<dbReference type="EMBL" id="CP035282">
    <property type="protein sequence ID" value="QAT62988.1"/>
    <property type="molecule type" value="Genomic_DNA"/>
</dbReference>
<dbReference type="OrthoDB" id="9807423at2"/>
<evidence type="ECO:0000313" key="2">
    <source>
        <dbReference type="EMBL" id="QAT62988.1"/>
    </source>
</evidence>
<organism evidence="2 3">
    <name type="scientific">Acidilutibacter cellobiosedens</name>
    <dbReference type="NCBI Taxonomy" id="2507161"/>
    <lineage>
        <taxon>Bacteria</taxon>
        <taxon>Bacillati</taxon>
        <taxon>Bacillota</taxon>
        <taxon>Tissierellia</taxon>
        <taxon>Tissierellales</taxon>
        <taxon>Acidilutibacteraceae</taxon>
        <taxon>Acidilutibacter</taxon>
    </lineage>
</organism>
<sequence>MTISKFNQEGYYDPTPYEALKKKYLPLVYIASPFSGDMERNIKKAQGYCRFAISKGYIPIAPHLHYPQFLDDKDMDERELGLRFALILLGKCEELWAFDRVSKGMAEEIAKAKRRNMPIRYFNSRCEEVSK</sequence>
<evidence type="ECO:0000259" key="1">
    <source>
        <dbReference type="Pfam" id="PF24963"/>
    </source>
</evidence>
<dbReference type="InterPro" id="IPR056670">
    <property type="entry name" value="DUF7768"/>
</dbReference>
<dbReference type="KEGG" id="spoa:EQM13_16165"/>
<proteinExistence type="predicted"/>
<dbReference type="AlphaFoldDB" id="A0A410QGM0"/>
<name>A0A410QGM0_9FIRM</name>
<dbReference type="Proteomes" id="UP000287969">
    <property type="component" value="Chromosome"/>
</dbReference>
<dbReference type="Gene3D" id="3.40.50.10400">
    <property type="entry name" value="Hypothetical protein PA1492"/>
    <property type="match status" value="1"/>
</dbReference>
<protein>
    <submittedName>
        <fullName evidence="2">DUF4406 domain-containing protein</fullName>
    </submittedName>
</protein>
<accession>A0A410QGM0</accession>
<feature type="domain" description="DUF7768" evidence="1">
    <location>
        <begin position="26"/>
        <end position="122"/>
    </location>
</feature>
<reference evidence="3" key="1">
    <citation type="submission" date="2019-01" db="EMBL/GenBank/DDBJ databases">
        <title>Draft genomes of a novel of Sporanaerobacter strains.</title>
        <authorList>
            <person name="Ma S."/>
        </authorList>
    </citation>
    <scope>NUCLEOTIDE SEQUENCE [LARGE SCALE GENOMIC DNA]</scope>
    <source>
        <strain evidence="3">NJN-17</strain>
    </source>
</reference>
<dbReference type="Pfam" id="PF24963">
    <property type="entry name" value="DUF7768"/>
    <property type="match status" value="1"/>
</dbReference>
<evidence type="ECO:0000313" key="3">
    <source>
        <dbReference type="Proteomes" id="UP000287969"/>
    </source>
</evidence>